<reference evidence="2 3" key="1">
    <citation type="journal article" date="2021" name="Commun. Biol.">
        <title>The genome of Shorea leprosula (Dipterocarpaceae) highlights the ecological relevance of drought in aseasonal tropical rainforests.</title>
        <authorList>
            <person name="Ng K.K.S."/>
            <person name="Kobayashi M.J."/>
            <person name="Fawcett J.A."/>
            <person name="Hatakeyama M."/>
            <person name="Paape T."/>
            <person name="Ng C.H."/>
            <person name="Ang C.C."/>
            <person name="Tnah L.H."/>
            <person name="Lee C.T."/>
            <person name="Nishiyama T."/>
            <person name="Sese J."/>
            <person name="O'Brien M.J."/>
            <person name="Copetti D."/>
            <person name="Mohd Noor M.I."/>
            <person name="Ong R.C."/>
            <person name="Putra M."/>
            <person name="Sireger I.Z."/>
            <person name="Indrioko S."/>
            <person name="Kosugi Y."/>
            <person name="Izuno A."/>
            <person name="Isagi Y."/>
            <person name="Lee S.L."/>
            <person name="Shimizu K.K."/>
        </authorList>
    </citation>
    <scope>NUCLEOTIDE SEQUENCE [LARGE SCALE GENOMIC DNA]</scope>
    <source>
        <strain evidence="2">214</strain>
    </source>
</reference>
<evidence type="ECO:0000313" key="2">
    <source>
        <dbReference type="EMBL" id="GKV45090.1"/>
    </source>
</evidence>
<evidence type="ECO:0000256" key="1">
    <source>
        <dbReference type="SAM" id="Phobius"/>
    </source>
</evidence>
<proteinExistence type="predicted"/>
<name>A0AAV5M6D4_9ROSI</name>
<dbReference type="AlphaFoldDB" id="A0AAV5M6D4"/>
<keyword evidence="3" id="KW-1185">Reference proteome</keyword>
<keyword evidence="1" id="KW-1133">Transmembrane helix</keyword>
<sequence>MTIGFRNEEALLCAKGELVSFLSQNGFLDELAAERKKTSEPISLFLSFHSLSFTAYCFGVVCLSLLRAPHWRQVALRKQKQWREGTVER</sequence>
<protein>
    <submittedName>
        <fullName evidence="2">Uncharacterized protein</fullName>
    </submittedName>
</protein>
<accession>A0AAV5M6D4</accession>
<organism evidence="2 3">
    <name type="scientific">Rubroshorea leprosula</name>
    <dbReference type="NCBI Taxonomy" id="152421"/>
    <lineage>
        <taxon>Eukaryota</taxon>
        <taxon>Viridiplantae</taxon>
        <taxon>Streptophyta</taxon>
        <taxon>Embryophyta</taxon>
        <taxon>Tracheophyta</taxon>
        <taxon>Spermatophyta</taxon>
        <taxon>Magnoliopsida</taxon>
        <taxon>eudicotyledons</taxon>
        <taxon>Gunneridae</taxon>
        <taxon>Pentapetalae</taxon>
        <taxon>rosids</taxon>
        <taxon>malvids</taxon>
        <taxon>Malvales</taxon>
        <taxon>Dipterocarpaceae</taxon>
        <taxon>Rubroshorea</taxon>
    </lineage>
</organism>
<comment type="caution">
    <text evidence="2">The sequence shown here is derived from an EMBL/GenBank/DDBJ whole genome shotgun (WGS) entry which is preliminary data.</text>
</comment>
<evidence type="ECO:0000313" key="3">
    <source>
        <dbReference type="Proteomes" id="UP001054252"/>
    </source>
</evidence>
<dbReference type="EMBL" id="BPVZ01000190">
    <property type="protein sequence ID" value="GKV45090.1"/>
    <property type="molecule type" value="Genomic_DNA"/>
</dbReference>
<dbReference type="Proteomes" id="UP001054252">
    <property type="component" value="Unassembled WGS sequence"/>
</dbReference>
<feature type="transmembrane region" description="Helical" evidence="1">
    <location>
        <begin position="44"/>
        <end position="68"/>
    </location>
</feature>
<gene>
    <name evidence="2" type="ORF">SLEP1_g52213</name>
</gene>
<keyword evidence="1" id="KW-0472">Membrane</keyword>
<keyword evidence="1" id="KW-0812">Transmembrane</keyword>